<proteinExistence type="predicted"/>
<name>A0ABS6FJP9_9FIRM</name>
<comment type="caution">
    <text evidence="2">The sequence shown here is derived from an EMBL/GenBank/DDBJ whole genome shotgun (WGS) entry which is preliminary data.</text>
</comment>
<reference evidence="2 3" key="1">
    <citation type="submission" date="2021-06" db="EMBL/GenBank/DDBJ databases">
        <authorList>
            <person name="Sun Q."/>
            <person name="Li D."/>
        </authorList>
    </citation>
    <scope>NUCLEOTIDE SEQUENCE [LARGE SCALE GENOMIC DNA]</scope>
    <source>
        <strain evidence="2 3">MSJ-1</strain>
    </source>
</reference>
<evidence type="ECO:0000313" key="2">
    <source>
        <dbReference type="EMBL" id="MBU5669481.1"/>
    </source>
</evidence>
<keyword evidence="1" id="KW-1133">Transmembrane helix</keyword>
<feature type="transmembrane region" description="Helical" evidence="1">
    <location>
        <begin position="6"/>
        <end position="25"/>
    </location>
</feature>
<protein>
    <submittedName>
        <fullName evidence="2">Phage holin family protein</fullName>
    </submittedName>
</protein>
<evidence type="ECO:0000256" key="1">
    <source>
        <dbReference type="SAM" id="Phobius"/>
    </source>
</evidence>
<keyword evidence="3" id="KW-1185">Reference proteome</keyword>
<keyword evidence="1" id="KW-0472">Membrane</keyword>
<dbReference type="EMBL" id="JAHLQO010000004">
    <property type="protein sequence ID" value="MBU5669481.1"/>
    <property type="molecule type" value="Genomic_DNA"/>
</dbReference>
<organism evidence="2 3">
    <name type="scientific">Peptoniphilus ovalis</name>
    <dbReference type="NCBI Taxonomy" id="2841503"/>
    <lineage>
        <taxon>Bacteria</taxon>
        <taxon>Bacillati</taxon>
        <taxon>Bacillota</taxon>
        <taxon>Tissierellia</taxon>
        <taxon>Tissierellales</taxon>
        <taxon>Peptoniphilaceae</taxon>
        <taxon>Peptoniphilus</taxon>
    </lineage>
</organism>
<sequence length="103" mass="11647">MELNYFEIIQAITVIIGAIAVYIFASLNQKYGKQNVDHVLQYVRIGVKAVEQLGAVNGWNGEEKKQQALDYIVKTLNSKGIKISKKDLNMMIESVVAEFNKNR</sequence>
<dbReference type="Pfam" id="PF09682">
    <property type="entry name" value="Phage_holin_6_1"/>
    <property type="match status" value="1"/>
</dbReference>
<dbReference type="RefSeq" id="WP_216549314.1">
    <property type="nucleotide sequence ID" value="NZ_JAHLQO010000004.1"/>
</dbReference>
<dbReference type="Proteomes" id="UP000783742">
    <property type="component" value="Unassembled WGS sequence"/>
</dbReference>
<evidence type="ECO:0000313" key="3">
    <source>
        <dbReference type="Proteomes" id="UP000783742"/>
    </source>
</evidence>
<gene>
    <name evidence="2" type="ORF">KQI68_06470</name>
</gene>
<accession>A0ABS6FJP9</accession>
<dbReference type="InterPro" id="IPR010026">
    <property type="entry name" value="Phage_holin_LL-H"/>
</dbReference>
<keyword evidence="1" id="KW-0812">Transmembrane</keyword>